<dbReference type="Gramene" id="ORUFI08G00900.1">
    <property type="protein sequence ID" value="ORUFI08G00900.1"/>
    <property type="gene ID" value="ORUFI08G00900"/>
</dbReference>
<organism evidence="1 2">
    <name type="scientific">Oryza rufipogon</name>
    <name type="common">Brownbeard rice</name>
    <name type="synonym">Asian wild rice</name>
    <dbReference type="NCBI Taxonomy" id="4529"/>
    <lineage>
        <taxon>Eukaryota</taxon>
        <taxon>Viridiplantae</taxon>
        <taxon>Streptophyta</taxon>
        <taxon>Embryophyta</taxon>
        <taxon>Tracheophyta</taxon>
        <taxon>Spermatophyta</taxon>
        <taxon>Magnoliopsida</taxon>
        <taxon>Liliopsida</taxon>
        <taxon>Poales</taxon>
        <taxon>Poaceae</taxon>
        <taxon>BOP clade</taxon>
        <taxon>Oryzoideae</taxon>
        <taxon>Oryzeae</taxon>
        <taxon>Oryzinae</taxon>
        <taxon>Oryza</taxon>
    </lineage>
</organism>
<name>A0A0E0QDI9_ORYRU</name>
<proteinExistence type="predicted"/>
<evidence type="ECO:0000313" key="2">
    <source>
        <dbReference type="Proteomes" id="UP000008022"/>
    </source>
</evidence>
<dbReference type="EnsemblPlants" id="ORUFI08G00900.1">
    <property type="protein sequence ID" value="ORUFI08G00900.1"/>
    <property type="gene ID" value="ORUFI08G00900"/>
</dbReference>
<dbReference type="OMA" id="HLVTEGC"/>
<sequence length="52" mass="5628">MMEALACRDGMYNLPAETNSCLSEADDRLGEWHSVPACIEHLVTEGCNSAVS</sequence>
<keyword evidence="2" id="KW-1185">Reference proteome</keyword>
<dbReference type="HOGENOM" id="CLU_3109648_0_0_1"/>
<dbReference type="AlphaFoldDB" id="A0A0E0QDI9"/>
<reference evidence="2" key="1">
    <citation type="submission" date="2013-06" db="EMBL/GenBank/DDBJ databases">
        <authorList>
            <person name="Zhao Q."/>
        </authorList>
    </citation>
    <scope>NUCLEOTIDE SEQUENCE</scope>
    <source>
        <strain evidence="2">cv. W1943</strain>
    </source>
</reference>
<accession>A0A0E0QDI9</accession>
<reference evidence="1" key="2">
    <citation type="submission" date="2015-06" db="UniProtKB">
        <authorList>
            <consortium name="EnsemblPlants"/>
        </authorList>
    </citation>
    <scope>IDENTIFICATION</scope>
</reference>
<dbReference type="Proteomes" id="UP000008022">
    <property type="component" value="Unassembled WGS sequence"/>
</dbReference>
<protein>
    <submittedName>
        <fullName evidence="1">Uncharacterized protein</fullName>
    </submittedName>
</protein>
<evidence type="ECO:0000313" key="1">
    <source>
        <dbReference type="EnsemblPlants" id="ORUFI08G00900.1"/>
    </source>
</evidence>